<dbReference type="Proteomes" id="UP000306102">
    <property type="component" value="Unassembled WGS sequence"/>
</dbReference>
<gene>
    <name evidence="3" type="ORF">TEA_020957</name>
</gene>
<feature type="compositionally biased region" description="Polar residues" evidence="1">
    <location>
        <begin position="395"/>
        <end position="411"/>
    </location>
</feature>
<dbReference type="SUPFAM" id="SSF54277">
    <property type="entry name" value="CAD &amp; PB1 domains"/>
    <property type="match status" value="1"/>
</dbReference>
<proteinExistence type="predicted"/>
<evidence type="ECO:0000259" key="2">
    <source>
        <dbReference type="SMART" id="SM00666"/>
    </source>
</evidence>
<dbReference type="InterPro" id="IPR000270">
    <property type="entry name" value="PB1_dom"/>
</dbReference>
<feature type="compositionally biased region" description="Pro residues" evidence="1">
    <location>
        <begin position="336"/>
        <end position="347"/>
    </location>
</feature>
<dbReference type="AlphaFoldDB" id="A0A4S4ESM8"/>
<dbReference type="PANTHER" id="PTHR31066">
    <property type="entry name" value="OS05G0427100 PROTEIN-RELATED"/>
    <property type="match status" value="1"/>
</dbReference>
<organism evidence="3 4">
    <name type="scientific">Camellia sinensis var. sinensis</name>
    <name type="common">China tea</name>
    <dbReference type="NCBI Taxonomy" id="542762"/>
    <lineage>
        <taxon>Eukaryota</taxon>
        <taxon>Viridiplantae</taxon>
        <taxon>Streptophyta</taxon>
        <taxon>Embryophyta</taxon>
        <taxon>Tracheophyta</taxon>
        <taxon>Spermatophyta</taxon>
        <taxon>Magnoliopsida</taxon>
        <taxon>eudicotyledons</taxon>
        <taxon>Gunneridae</taxon>
        <taxon>Pentapetalae</taxon>
        <taxon>asterids</taxon>
        <taxon>Ericales</taxon>
        <taxon>Theaceae</taxon>
        <taxon>Camellia</taxon>
    </lineage>
</organism>
<dbReference type="EMBL" id="SDRB02002245">
    <property type="protein sequence ID" value="THG19861.1"/>
    <property type="molecule type" value="Genomic_DNA"/>
</dbReference>
<protein>
    <recommendedName>
        <fullName evidence="2">PB1 domain-containing protein</fullName>
    </recommendedName>
</protein>
<comment type="caution">
    <text evidence="3">The sequence shown here is derived from an EMBL/GenBank/DDBJ whole genome shotgun (WGS) entry which is preliminary data.</text>
</comment>
<evidence type="ECO:0000256" key="1">
    <source>
        <dbReference type="SAM" id="MobiDB-lite"/>
    </source>
</evidence>
<name>A0A4S4ESM8_CAMSN</name>
<feature type="region of interest" description="Disordered" evidence="1">
    <location>
        <begin position="240"/>
        <end position="264"/>
    </location>
</feature>
<feature type="region of interest" description="Disordered" evidence="1">
    <location>
        <begin position="393"/>
        <end position="430"/>
    </location>
</feature>
<evidence type="ECO:0000313" key="4">
    <source>
        <dbReference type="Proteomes" id="UP000306102"/>
    </source>
</evidence>
<reference evidence="3 4" key="1">
    <citation type="journal article" date="2018" name="Proc. Natl. Acad. Sci. U.S.A.">
        <title>Draft genome sequence of Camellia sinensis var. sinensis provides insights into the evolution of the tea genome and tea quality.</title>
        <authorList>
            <person name="Wei C."/>
            <person name="Yang H."/>
            <person name="Wang S."/>
            <person name="Zhao J."/>
            <person name="Liu C."/>
            <person name="Gao L."/>
            <person name="Xia E."/>
            <person name="Lu Y."/>
            <person name="Tai Y."/>
            <person name="She G."/>
            <person name="Sun J."/>
            <person name="Cao H."/>
            <person name="Tong W."/>
            <person name="Gao Q."/>
            <person name="Li Y."/>
            <person name="Deng W."/>
            <person name="Jiang X."/>
            <person name="Wang W."/>
            <person name="Chen Q."/>
            <person name="Zhang S."/>
            <person name="Li H."/>
            <person name="Wu J."/>
            <person name="Wang P."/>
            <person name="Li P."/>
            <person name="Shi C."/>
            <person name="Zheng F."/>
            <person name="Jian J."/>
            <person name="Huang B."/>
            <person name="Shan D."/>
            <person name="Shi M."/>
            <person name="Fang C."/>
            <person name="Yue Y."/>
            <person name="Li F."/>
            <person name="Li D."/>
            <person name="Wei S."/>
            <person name="Han B."/>
            <person name="Jiang C."/>
            <person name="Yin Y."/>
            <person name="Xia T."/>
            <person name="Zhang Z."/>
            <person name="Bennetzen J.L."/>
            <person name="Zhao S."/>
            <person name="Wan X."/>
        </authorList>
    </citation>
    <scope>NUCLEOTIDE SEQUENCE [LARGE SCALE GENOMIC DNA]</scope>
    <source>
        <strain evidence="4">cv. Shuchazao</strain>
        <tissue evidence="3">Leaf</tissue>
    </source>
</reference>
<sequence length="638" mass="69716">MDPPHLPSHPPTTTAVPAAAATITTHLSHPDSANCSPRSRHVDTWDESLAHVPGAKLRLMCSYGGHIIPRPHDKSLCYIGGVTRMVVIDRHSSLFDLSSRLSCTLLNSRHFTLKYQLPNEELDSLISVTTNEDLENMIEEYDRITPTTPLKTARLRLFLFLAKPETAASMGSLLDDAKSETWFVDALNGAGLLPRGLSDSATMDCLLELESHHGVESQNEFLDNNKQGVKVKIVQDVNSTMPDSPMVETNSSFGSSSSTPSMSTLPSIKVRVEDSGDQMVGLDEAFSHMTVVHSVQKQDDGLVLLSAPSPLPPPLMVAATTVSAVSGDDERSDQGVPPPTGFRKPPLPLQTVQRKVVDAYNLPSPDSKLAGGFNLHSPDSVASDSSIASSTSLSKHTVYQESSHHVTTTENRVPPSIPIDPKANISDPSSQIPLQQVHDSSHLLPPQQIQQQYEFVHANKHYIHHPTVTGQVPISSYYQMCAPPPSQQQQLHHQIDQQQYPMYFLPVSQTQFTQQPYNLSMQPNVADTTVSRPPCPSNSQPIYPTKLEMAANVYKTGATTIGGNQFQQQYVSVVPQMHHHPSQSLVGSTTANYGYKCPPHPTHDQQVYYATQYQTMTPATAVLLSQASAQVPADNTTT</sequence>
<dbReference type="CDD" id="cd06410">
    <property type="entry name" value="PB1_UP2"/>
    <property type="match status" value="1"/>
</dbReference>
<feature type="domain" description="PB1" evidence="2">
    <location>
        <begin position="71"/>
        <end position="162"/>
    </location>
</feature>
<dbReference type="InterPro" id="IPR053198">
    <property type="entry name" value="Gynoecium_Dev_Regulator"/>
</dbReference>
<keyword evidence="4" id="KW-1185">Reference proteome</keyword>
<feature type="region of interest" description="Disordered" evidence="1">
    <location>
        <begin position="324"/>
        <end position="347"/>
    </location>
</feature>
<accession>A0A4S4ESM8</accession>
<feature type="compositionally biased region" description="Polar residues" evidence="1">
    <location>
        <begin position="240"/>
        <end position="250"/>
    </location>
</feature>
<dbReference type="Pfam" id="PF00564">
    <property type="entry name" value="PB1"/>
    <property type="match status" value="1"/>
</dbReference>
<feature type="compositionally biased region" description="Low complexity" evidence="1">
    <location>
        <begin position="251"/>
        <end position="264"/>
    </location>
</feature>
<dbReference type="PANTHER" id="PTHR31066:SF68">
    <property type="entry name" value="SERINE_THREONINE-PROTEIN KINASE YAKA-RELATED"/>
    <property type="match status" value="1"/>
</dbReference>
<evidence type="ECO:0000313" key="3">
    <source>
        <dbReference type="EMBL" id="THG19861.1"/>
    </source>
</evidence>
<dbReference type="SMART" id="SM00666">
    <property type="entry name" value="PB1"/>
    <property type="match status" value="1"/>
</dbReference>
<dbReference type="Gene3D" id="3.10.20.90">
    <property type="entry name" value="Phosphatidylinositol 3-kinase Catalytic Subunit, Chain A, domain 1"/>
    <property type="match status" value="1"/>
</dbReference>